<keyword evidence="3" id="KW-1185">Reference proteome</keyword>
<protein>
    <recommendedName>
        <fullName evidence="1">DUF305 domain-containing protein</fullName>
    </recommendedName>
</protein>
<evidence type="ECO:0000313" key="3">
    <source>
        <dbReference type="Proteomes" id="UP000660745"/>
    </source>
</evidence>
<comment type="caution">
    <text evidence="2">The sequence shown here is derived from an EMBL/GenBank/DDBJ whole genome shotgun (WGS) entry which is preliminary data.</text>
</comment>
<reference evidence="2" key="1">
    <citation type="journal article" date="2014" name="Int. J. Syst. Evol. Microbiol.">
        <title>Complete genome sequence of Corynebacterium casei LMG S-19264T (=DSM 44701T), isolated from a smear-ripened cheese.</title>
        <authorList>
            <consortium name="US DOE Joint Genome Institute (JGI-PGF)"/>
            <person name="Walter F."/>
            <person name="Albersmeier A."/>
            <person name="Kalinowski J."/>
            <person name="Ruckert C."/>
        </authorList>
    </citation>
    <scope>NUCLEOTIDE SEQUENCE</scope>
    <source>
        <strain evidence="2">CGMCC 4.7430</strain>
    </source>
</reference>
<accession>A0A918E7Y8</accession>
<dbReference type="InterPro" id="IPR012347">
    <property type="entry name" value="Ferritin-like"/>
</dbReference>
<dbReference type="Pfam" id="PF03713">
    <property type="entry name" value="DUF305"/>
    <property type="match status" value="1"/>
</dbReference>
<feature type="domain" description="DUF305" evidence="1">
    <location>
        <begin position="36"/>
        <end position="177"/>
    </location>
</feature>
<dbReference type="AlphaFoldDB" id="A0A918E7Y8"/>
<dbReference type="EMBL" id="BMNK01000009">
    <property type="protein sequence ID" value="GGP10987.1"/>
    <property type="molecule type" value="Genomic_DNA"/>
</dbReference>
<dbReference type="Gene3D" id="1.20.1260.10">
    <property type="match status" value="1"/>
</dbReference>
<proteinExistence type="predicted"/>
<evidence type="ECO:0000259" key="1">
    <source>
        <dbReference type="Pfam" id="PF03713"/>
    </source>
</evidence>
<organism evidence="2 3">
    <name type="scientific">Nonomuraea glycinis</name>
    <dbReference type="NCBI Taxonomy" id="2047744"/>
    <lineage>
        <taxon>Bacteria</taxon>
        <taxon>Bacillati</taxon>
        <taxon>Actinomycetota</taxon>
        <taxon>Actinomycetes</taxon>
        <taxon>Streptosporangiales</taxon>
        <taxon>Streptosporangiaceae</taxon>
        <taxon>Nonomuraea</taxon>
    </lineage>
</organism>
<evidence type="ECO:0000313" key="2">
    <source>
        <dbReference type="EMBL" id="GGP10987.1"/>
    </source>
</evidence>
<dbReference type="PANTHER" id="PTHR36933">
    <property type="entry name" value="SLL0788 PROTEIN"/>
    <property type="match status" value="1"/>
</dbReference>
<dbReference type="Proteomes" id="UP000660745">
    <property type="component" value="Unassembled WGS sequence"/>
</dbReference>
<gene>
    <name evidence="2" type="ORF">GCM10012278_52830</name>
</gene>
<reference evidence="2" key="2">
    <citation type="submission" date="2020-09" db="EMBL/GenBank/DDBJ databases">
        <authorList>
            <person name="Sun Q."/>
            <person name="Zhou Y."/>
        </authorList>
    </citation>
    <scope>NUCLEOTIDE SEQUENCE</scope>
    <source>
        <strain evidence="2">CGMCC 4.7430</strain>
    </source>
</reference>
<dbReference type="PANTHER" id="PTHR36933:SF1">
    <property type="entry name" value="SLL0788 PROTEIN"/>
    <property type="match status" value="1"/>
</dbReference>
<dbReference type="InterPro" id="IPR005183">
    <property type="entry name" value="DUF305_CopM-like"/>
</dbReference>
<name>A0A918E7Y8_9ACTN</name>
<sequence>MVLSVPLFAACAPASGDPIPVSAAAADVAESYNDADVRFSQEMIPHHQQTIQMAELVATRTSNEYVLTVSEHLIDDERTEIRQMSAWLTAWKKPIPEENAKSTHSMPGMLSQQQMATMARQSGDEFDRTWLTLLSTHLGHGITMVEAVQGKGQHKPTLDLAGKLINGQRQQIAEIATHLD</sequence>